<evidence type="ECO:0000313" key="1">
    <source>
        <dbReference type="EMBL" id="HGV97223.1"/>
    </source>
</evidence>
<comment type="caution">
    <text evidence="1">The sequence shown here is derived from an EMBL/GenBank/DDBJ whole genome shotgun (WGS) entry which is preliminary data.</text>
</comment>
<sequence>MKEIVEGFKGLIKNSNRINRLLNSYARLKEKPVENVYLIEKKLSEISKLANNLPDFSLKNSLINWLEQEKLVIEKAKEDFRFLVGERIKELFQKDNIVIRGQFPNLRIGFYTLNLNFEFGEAILYFGPQIERIKSKISLEPQTIYKVIKSYDEDLKKVKFEPREFHYDMKKAYKRRIILSGKTYGEKIPLLDILNEYVLLKQSPQFFIDPKKENFSEFSRIKLSYLLYLYKNSELSERKPHFYVATFDATTDKRRALWIPDNEEGEGTYYSYISFAEED</sequence>
<gene>
    <name evidence="1" type="ORF">ENV60_02875</name>
</gene>
<accession>A0A7C4TGG3</accession>
<protein>
    <submittedName>
        <fullName evidence="1">Uncharacterized protein</fullName>
    </submittedName>
</protein>
<reference evidence="1" key="1">
    <citation type="journal article" date="2020" name="mSystems">
        <title>Genome- and Community-Level Interaction Insights into Carbon Utilization and Element Cycling Functions of Hydrothermarchaeota in Hydrothermal Sediment.</title>
        <authorList>
            <person name="Zhou Z."/>
            <person name="Liu Y."/>
            <person name="Xu W."/>
            <person name="Pan J."/>
            <person name="Luo Z.H."/>
            <person name="Li M."/>
        </authorList>
    </citation>
    <scope>NUCLEOTIDE SEQUENCE [LARGE SCALE GENOMIC DNA]</scope>
    <source>
        <strain evidence="1">SpSt-774</strain>
    </source>
</reference>
<name>A0A7C4TGG3_UNCW3</name>
<proteinExistence type="predicted"/>
<dbReference type="AlphaFoldDB" id="A0A7C4TGG3"/>
<organism evidence="1">
    <name type="scientific">candidate division WOR-3 bacterium</name>
    <dbReference type="NCBI Taxonomy" id="2052148"/>
    <lineage>
        <taxon>Bacteria</taxon>
        <taxon>Bacteria division WOR-3</taxon>
    </lineage>
</organism>
<dbReference type="EMBL" id="DTGZ01000052">
    <property type="protein sequence ID" value="HGV97223.1"/>
    <property type="molecule type" value="Genomic_DNA"/>
</dbReference>